<evidence type="ECO:0000256" key="5">
    <source>
        <dbReference type="ARBA" id="ARBA00022989"/>
    </source>
</evidence>
<feature type="transmembrane region" description="Helical" evidence="7">
    <location>
        <begin position="198"/>
        <end position="220"/>
    </location>
</feature>
<evidence type="ECO:0000313" key="11">
    <source>
        <dbReference type="Proteomes" id="UP000236754"/>
    </source>
</evidence>
<dbReference type="GO" id="GO:0055085">
    <property type="term" value="P:transmembrane transport"/>
    <property type="evidence" value="ECO:0007669"/>
    <property type="project" value="InterPro"/>
</dbReference>
<evidence type="ECO:0000256" key="6">
    <source>
        <dbReference type="ARBA" id="ARBA00023136"/>
    </source>
</evidence>
<dbReference type="PANTHER" id="PTHR43227:SF7">
    <property type="entry name" value="ARABINOOLIGOSACCHARIDES TRANSPORT SYSTEM PERMEASE PROTEIN ARAP"/>
    <property type="match status" value="1"/>
</dbReference>
<accession>A0A1H5T631</accession>
<evidence type="ECO:0000256" key="7">
    <source>
        <dbReference type="RuleBase" id="RU363032"/>
    </source>
</evidence>
<dbReference type="SUPFAM" id="SSF160964">
    <property type="entry name" value="MalF N-terminal region-like"/>
    <property type="match status" value="1"/>
</dbReference>
<name>A0A1H5T631_9ACTN</name>
<proteinExistence type="inferred from homology"/>
<dbReference type="InterPro" id="IPR035906">
    <property type="entry name" value="MetI-like_sf"/>
</dbReference>
<dbReference type="RefSeq" id="WP_103883796.1">
    <property type="nucleotide sequence ID" value="NZ_FNVU01000001.1"/>
</dbReference>
<keyword evidence="3" id="KW-1003">Cell membrane</keyword>
<dbReference type="CDD" id="cd06261">
    <property type="entry name" value="TM_PBP2"/>
    <property type="match status" value="1"/>
</dbReference>
<dbReference type="AlphaFoldDB" id="A0A1H5T631"/>
<feature type="region of interest" description="Disordered" evidence="8">
    <location>
        <begin position="1"/>
        <end position="21"/>
    </location>
</feature>
<keyword evidence="5 7" id="KW-1133">Transmembrane helix</keyword>
<protein>
    <submittedName>
        <fullName evidence="10">Arabinogalactan oligomer / maltooligosaccharide transport system permease protein</fullName>
    </submittedName>
</protein>
<feature type="transmembrane region" description="Helical" evidence="7">
    <location>
        <begin position="37"/>
        <end position="58"/>
    </location>
</feature>
<reference evidence="10 11" key="1">
    <citation type="submission" date="2016-10" db="EMBL/GenBank/DDBJ databases">
        <authorList>
            <person name="de Groot N.N."/>
        </authorList>
    </citation>
    <scope>NUCLEOTIDE SEQUENCE [LARGE SCALE GENOMIC DNA]</scope>
    <source>
        <strain evidence="10 11">CGMCC 4.2023</strain>
    </source>
</reference>
<dbReference type="SUPFAM" id="SSF161098">
    <property type="entry name" value="MetI-like"/>
    <property type="match status" value="1"/>
</dbReference>
<evidence type="ECO:0000256" key="3">
    <source>
        <dbReference type="ARBA" id="ARBA00022475"/>
    </source>
</evidence>
<gene>
    <name evidence="10" type="ORF">SAMN05216223_101407</name>
</gene>
<dbReference type="Gene3D" id="1.10.3720.10">
    <property type="entry name" value="MetI-like"/>
    <property type="match status" value="1"/>
</dbReference>
<feature type="transmembrane region" description="Helical" evidence="7">
    <location>
        <begin position="302"/>
        <end position="323"/>
    </location>
</feature>
<dbReference type="EMBL" id="FNVU01000001">
    <property type="protein sequence ID" value="SEF58312.1"/>
    <property type="molecule type" value="Genomic_DNA"/>
</dbReference>
<keyword evidence="6 7" id="KW-0472">Membrane</keyword>
<keyword evidence="4 7" id="KW-0812">Transmembrane</keyword>
<feature type="domain" description="ABC transmembrane type-1" evidence="9">
    <location>
        <begin position="110"/>
        <end position="323"/>
    </location>
</feature>
<organism evidence="10 11">
    <name type="scientific">Actinacidiphila yanglinensis</name>
    <dbReference type="NCBI Taxonomy" id="310779"/>
    <lineage>
        <taxon>Bacteria</taxon>
        <taxon>Bacillati</taxon>
        <taxon>Actinomycetota</taxon>
        <taxon>Actinomycetes</taxon>
        <taxon>Kitasatosporales</taxon>
        <taxon>Streptomycetaceae</taxon>
        <taxon>Actinacidiphila</taxon>
    </lineage>
</organism>
<evidence type="ECO:0000313" key="10">
    <source>
        <dbReference type="EMBL" id="SEF58312.1"/>
    </source>
</evidence>
<keyword evidence="2 7" id="KW-0813">Transport</keyword>
<dbReference type="InterPro" id="IPR050809">
    <property type="entry name" value="UgpAE/MalFG_permease"/>
</dbReference>
<dbReference type="PROSITE" id="PS50928">
    <property type="entry name" value="ABC_TM1"/>
    <property type="match status" value="1"/>
</dbReference>
<feature type="compositionally biased region" description="Basic and acidic residues" evidence="8">
    <location>
        <begin position="7"/>
        <end position="21"/>
    </location>
</feature>
<dbReference type="OrthoDB" id="34224at2"/>
<evidence type="ECO:0000259" key="9">
    <source>
        <dbReference type="PROSITE" id="PS50928"/>
    </source>
</evidence>
<dbReference type="Proteomes" id="UP000236754">
    <property type="component" value="Unassembled WGS sequence"/>
</dbReference>
<feature type="transmembrane region" description="Helical" evidence="7">
    <location>
        <begin position="257"/>
        <end position="276"/>
    </location>
</feature>
<comment type="subcellular location">
    <subcellularLocation>
        <location evidence="1 7">Cell membrane</location>
        <topology evidence="1 7">Multi-pass membrane protein</topology>
    </subcellularLocation>
</comment>
<evidence type="ECO:0000256" key="1">
    <source>
        <dbReference type="ARBA" id="ARBA00004651"/>
    </source>
</evidence>
<evidence type="ECO:0000256" key="8">
    <source>
        <dbReference type="SAM" id="MobiDB-lite"/>
    </source>
</evidence>
<dbReference type="GO" id="GO:0005886">
    <property type="term" value="C:plasma membrane"/>
    <property type="evidence" value="ECO:0007669"/>
    <property type="project" value="UniProtKB-SubCell"/>
</dbReference>
<dbReference type="InterPro" id="IPR000515">
    <property type="entry name" value="MetI-like"/>
</dbReference>
<evidence type="ECO:0000256" key="2">
    <source>
        <dbReference type="ARBA" id="ARBA00022448"/>
    </source>
</evidence>
<dbReference type="Pfam" id="PF00528">
    <property type="entry name" value="BPD_transp_1"/>
    <property type="match status" value="1"/>
</dbReference>
<comment type="similarity">
    <text evidence="7">Belongs to the binding-protein-dependent transport system permease family.</text>
</comment>
<keyword evidence="11" id="KW-1185">Reference proteome</keyword>
<sequence length="332" mass="36882">MTTATVERAERPGRPARSKEPRRGLLTTIARAWDRHWYAWAMVAPVVIVIGVLVLYPLGYGVYLSFTNATAQNVATNIGPVHIPASYHFVGLHNYWQIVSGKDGDFYPRLEWTVIWTVACVAITYSLGLAMAMLLNRPMRFRLLYRLALILPWAVPAFVGVFAWRLMFNAQYGVFNDLINVVGLPSQDWLGTPFAQKVAVIIVNVWCGVPFMMVAILGGLQAVPTELYEAAEMDGASPLQRFTHVTVPGLRPVTSTVILLSTVWTFNMFPIIYLLLGSNTSGDTDILVTFAYEKAFVGISDYAGAASYGIVILLILVAFSTFYRSRIKTEQS</sequence>
<feature type="transmembrane region" description="Helical" evidence="7">
    <location>
        <begin position="114"/>
        <end position="135"/>
    </location>
</feature>
<feature type="transmembrane region" description="Helical" evidence="7">
    <location>
        <begin position="147"/>
        <end position="167"/>
    </location>
</feature>
<dbReference type="PANTHER" id="PTHR43227">
    <property type="entry name" value="BLL4140 PROTEIN"/>
    <property type="match status" value="1"/>
</dbReference>
<evidence type="ECO:0000256" key="4">
    <source>
        <dbReference type="ARBA" id="ARBA00022692"/>
    </source>
</evidence>